<proteinExistence type="predicted"/>
<name>A0A1X1RK87_MYCFA</name>
<evidence type="ECO:0000313" key="3">
    <source>
        <dbReference type="Proteomes" id="UP000193484"/>
    </source>
</evidence>
<dbReference type="STRING" id="1793.AWC04_02225"/>
<evidence type="ECO:0000313" key="2">
    <source>
        <dbReference type="EMBL" id="ORV08087.1"/>
    </source>
</evidence>
<dbReference type="PRINTS" id="PR00455">
    <property type="entry name" value="HTHTETR"/>
</dbReference>
<comment type="caution">
    <text evidence="2">The sequence shown here is derived from an EMBL/GenBank/DDBJ whole genome shotgun (WGS) entry which is preliminary data.</text>
</comment>
<dbReference type="Pfam" id="PF00440">
    <property type="entry name" value="TetR_N"/>
    <property type="match status" value="1"/>
</dbReference>
<dbReference type="EMBL" id="LQOJ01000016">
    <property type="protein sequence ID" value="ORV08087.1"/>
    <property type="molecule type" value="Genomic_DNA"/>
</dbReference>
<accession>A0A1X1RK87</accession>
<sequence>MARRRGWGGRPPADDTEATARIVAAAVDLLDSTGSAISIADVAASLGVIRQTVYRYFRTADDLMRAAGIASTAGFLDRLAEHLHGLDEPAEAMTEGVLFTLEEASRTPRLGVLLAGTHPGGIASPEARELGLQMVTRFDVDWAAHGYDNAALTELVEFTLRVMLSFFAAPNDPERDRAGLRAFVRRWLGGAILAQAGGPDTAQAN</sequence>
<protein>
    <submittedName>
        <fullName evidence="2">TetR family transcriptional regulator</fullName>
    </submittedName>
</protein>
<dbReference type="RefSeq" id="WP_085092692.1">
    <property type="nucleotide sequence ID" value="NZ_AP022603.1"/>
</dbReference>
<dbReference type="Proteomes" id="UP000193484">
    <property type="component" value="Unassembled WGS sequence"/>
</dbReference>
<keyword evidence="3" id="KW-1185">Reference proteome</keyword>
<dbReference type="InterPro" id="IPR009057">
    <property type="entry name" value="Homeodomain-like_sf"/>
</dbReference>
<dbReference type="PROSITE" id="PS50977">
    <property type="entry name" value="HTH_TETR_2"/>
    <property type="match status" value="1"/>
</dbReference>
<keyword evidence="1" id="KW-0238">DNA-binding</keyword>
<organism evidence="2 3">
    <name type="scientific">Mycolicibacterium fallax</name>
    <name type="common">Mycobacterium fallax</name>
    <dbReference type="NCBI Taxonomy" id="1793"/>
    <lineage>
        <taxon>Bacteria</taxon>
        <taxon>Bacillati</taxon>
        <taxon>Actinomycetota</taxon>
        <taxon>Actinomycetes</taxon>
        <taxon>Mycobacteriales</taxon>
        <taxon>Mycobacteriaceae</taxon>
        <taxon>Mycolicibacterium</taxon>
    </lineage>
</organism>
<gene>
    <name evidence="2" type="ORF">AWC04_02225</name>
</gene>
<dbReference type="InterPro" id="IPR001647">
    <property type="entry name" value="HTH_TetR"/>
</dbReference>
<dbReference type="GO" id="GO:0003677">
    <property type="term" value="F:DNA binding"/>
    <property type="evidence" value="ECO:0007669"/>
    <property type="project" value="UniProtKB-UniRule"/>
</dbReference>
<dbReference type="OrthoDB" id="3212503at2"/>
<reference evidence="2 3" key="1">
    <citation type="submission" date="2016-01" db="EMBL/GenBank/DDBJ databases">
        <title>The new phylogeny of the genus Mycobacterium.</title>
        <authorList>
            <person name="Tarcisio F."/>
            <person name="Conor M."/>
            <person name="Antonella G."/>
            <person name="Elisabetta G."/>
            <person name="Giulia F.S."/>
            <person name="Sara T."/>
            <person name="Anna F."/>
            <person name="Clotilde B."/>
            <person name="Roberto B."/>
            <person name="Veronica D.S."/>
            <person name="Fabio R."/>
            <person name="Monica P."/>
            <person name="Olivier J."/>
            <person name="Enrico T."/>
            <person name="Nicola S."/>
        </authorList>
    </citation>
    <scope>NUCLEOTIDE SEQUENCE [LARGE SCALE GENOMIC DNA]</scope>
    <source>
        <strain evidence="2 3">DSM 44179</strain>
    </source>
</reference>
<dbReference type="AlphaFoldDB" id="A0A1X1RK87"/>
<dbReference type="SUPFAM" id="SSF46689">
    <property type="entry name" value="Homeodomain-like"/>
    <property type="match status" value="1"/>
</dbReference>
<evidence type="ECO:0000256" key="1">
    <source>
        <dbReference type="ARBA" id="ARBA00023125"/>
    </source>
</evidence>
<dbReference type="Gene3D" id="1.10.357.10">
    <property type="entry name" value="Tetracycline Repressor, domain 2"/>
    <property type="match status" value="1"/>
</dbReference>